<evidence type="ECO:0000256" key="1">
    <source>
        <dbReference type="SAM" id="MobiDB-lite"/>
    </source>
</evidence>
<accession>A0A1H3X400</accession>
<evidence type="ECO:0008006" key="4">
    <source>
        <dbReference type="Google" id="ProtNLM"/>
    </source>
</evidence>
<feature type="compositionally biased region" description="Polar residues" evidence="1">
    <location>
        <begin position="228"/>
        <end position="242"/>
    </location>
</feature>
<feature type="compositionally biased region" description="Acidic residues" evidence="1">
    <location>
        <begin position="203"/>
        <end position="217"/>
    </location>
</feature>
<dbReference type="Proteomes" id="UP000198846">
    <property type="component" value="Unassembled WGS sequence"/>
</dbReference>
<protein>
    <recommendedName>
        <fullName evidence="4">Thrombospondin type 3 repeat-containing protein</fullName>
    </recommendedName>
</protein>
<dbReference type="RefSeq" id="WP_092132792.1">
    <property type="nucleotide sequence ID" value="NZ_FNQK01000004.1"/>
</dbReference>
<feature type="region of interest" description="Disordered" evidence="1">
    <location>
        <begin position="203"/>
        <end position="242"/>
    </location>
</feature>
<dbReference type="OrthoDB" id="1159446at2"/>
<dbReference type="EMBL" id="FNQK01000004">
    <property type="protein sequence ID" value="SDZ93983.1"/>
    <property type="molecule type" value="Genomic_DNA"/>
</dbReference>
<gene>
    <name evidence="2" type="ORF">SAMN04487990_104132</name>
</gene>
<dbReference type="PROSITE" id="PS51257">
    <property type="entry name" value="PROKAR_LIPOPROTEIN"/>
    <property type="match status" value="1"/>
</dbReference>
<dbReference type="STRING" id="283786.SAMN04487990_104132"/>
<reference evidence="2 3" key="1">
    <citation type="submission" date="2016-10" db="EMBL/GenBank/DDBJ databases">
        <authorList>
            <person name="de Groot N.N."/>
        </authorList>
    </citation>
    <scope>NUCLEOTIDE SEQUENCE [LARGE SCALE GENOMIC DNA]</scope>
    <source>
        <strain evidence="2 3">DSM 23842</strain>
    </source>
</reference>
<name>A0A1H3X400_BIZPA</name>
<proteinExistence type="predicted"/>
<keyword evidence="3" id="KW-1185">Reference proteome</keyword>
<organism evidence="2 3">
    <name type="scientific">Bizionia paragorgiae</name>
    <dbReference type="NCBI Taxonomy" id="283786"/>
    <lineage>
        <taxon>Bacteria</taxon>
        <taxon>Pseudomonadati</taxon>
        <taxon>Bacteroidota</taxon>
        <taxon>Flavobacteriia</taxon>
        <taxon>Flavobacteriales</taxon>
        <taxon>Flavobacteriaceae</taxon>
        <taxon>Bizionia</taxon>
    </lineage>
</organism>
<evidence type="ECO:0000313" key="3">
    <source>
        <dbReference type="Proteomes" id="UP000198846"/>
    </source>
</evidence>
<dbReference type="AlphaFoldDB" id="A0A1H3X400"/>
<evidence type="ECO:0000313" key="2">
    <source>
        <dbReference type="EMBL" id="SDZ93983.1"/>
    </source>
</evidence>
<sequence length="308" mass="33747">MRTLLSVLTLSFLFFSCDDGEIITTELTFGNTFKTCGDIVFYKTKSEPAESLSLLVTTPSIELSDFYETVPTTENPYLVELVDTQLVVNITGNNVLNYRSYASLPDNLFCSDIPPANIQVTQDLNSGGKALFTMDLIEDDNDGIPAELEDLNGNGDLYDDDTDGDGIPNFLDADDDGDNVLTINERPNYTAADGLSMALDTDGDGIPDYLDDDDDGDGVLTRDEENTTQDQNPTNDITNNTVGPDYLNPMVATAVPATAYRVHSIKQKFVVTLNLENLTFDVVTQQFLDFGTLDDPSTNKTRTVTPTF</sequence>